<evidence type="ECO:0000313" key="1">
    <source>
        <dbReference type="EMBL" id="KAJ3530474.1"/>
    </source>
</evidence>
<organism evidence="1 2">
    <name type="scientific">Fusarium decemcellulare</name>
    <dbReference type="NCBI Taxonomy" id="57161"/>
    <lineage>
        <taxon>Eukaryota</taxon>
        <taxon>Fungi</taxon>
        <taxon>Dikarya</taxon>
        <taxon>Ascomycota</taxon>
        <taxon>Pezizomycotina</taxon>
        <taxon>Sordariomycetes</taxon>
        <taxon>Hypocreomycetidae</taxon>
        <taxon>Hypocreales</taxon>
        <taxon>Nectriaceae</taxon>
        <taxon>Fusarium</taxon>
        <taxon>Fusarium decemcellulare species complex</taxon>
    </lineage>
</organism>
<accession>A0ACC1S219</accession>
<dbReference type="Proteomes" id="UP001148629">
    <property type="component" value="Unassembled WGS sequence"/>
</dbReference>
<sequence>MAASTFETQGVRVAVEGCGHGTLDAIYASVAESCKHRGWDGVDILIIGGDFQSVRNAADLSVMSCPVKYRHLGDFPNYYSGERKAPYLTIFIAGNHEASSHLWELYYGGWVAPNIYYLGAANILRLGPLRIAGLSGIWKGFDYRKPHHERLPFNKDDVKSWYHVREFDVRKLLQVRTQVDVGLSHDWPRAIEKHGDQEWLFRKKRDFRQESKDGTLGSVAAEYVMDRLRPPYWFSAHLHIKYSALKTYSDTEAIPIEPSKEDTTSATVPATEANPDEIDLDLDDDDMGEVQPRPNPETKEDEAKEKDAVMEGSNVVPDELRAQLPASFARPQPKKTPGQPVPPGITNKEVRFLALDKCLPGRHYLQLCEIQPFKPETSSEHLSTEASPRYQLQYDPEWLAITRVFHDSLIIGERSAHTPPDLGEEHYLPLIETERKWVEENIVKSGKLGVPNNFEVTAPPYVFGTPEIVDEQPEEYTNPQTVAFCELLGIPNLWNGSEEERQQRKAQGAPEPEKRNFGRFTTKNQRLFVYDPLPSPSYIRLLRRTGQDTDGTLCFTIEAFDIENQDVKYHCLSYTWGNPFANGVFSLDHFNSVNALYQPDHMAPILVNGQALHIQRNLLDALSTIPNTPYPAPPTLSGGSVSANDLIWADAICINQNDIDEKSIQVGMMDKIYSSAVFVLAWLGPEDVATDSGLNTLGVLAQNIDKFRESQIVPFSGGDRENYEASDIPFISWDNWVALASVYQRQWFRRAWIVQEAVLPQRLIMYCGKKSVSWHHLGIVAEGLRRNEAKLGTLRSRSFIPQDQVAVAVEWNMAEIYKWRNIMVAAKEGLGLDPQNRKYKDEFNLEGLVHCFWTFHASEPKDKIFSLHGLMNVFGESPLRPDYRRPLSSIYTEAVRQMMLDSGTLDILLSCVESEHRRPELPSWVPDFSLPGINTIRDSFEADKGLVYHASEHGKSDDPVLGIRGFCLGKISQVGTRSEATPRDKYSFNPSWLKLALSLKTDGNEGPILSEILWRTLCMDMSSGSFYDGKKSSPQTSADLGHQFRIFLLLMILSAADGVVLREAGLDGNSTPGRLPIVDEIYDPFEKMASVLHDLDAIATNDGSECYTPTSEEVLAMWSSLRYTVCRLCPASSDGSPKDIYLPPEVMGGKARIIGNGRVDNSTKLFEKCQGFATAYDLAYGYRHLFTLGDRYLGLGPVSSRAGDEVWILSGLSTPAVLRQVDEGAQGLGDEALGVALGKLTLEGQAARRRYRFMGAAKNQSQTTDIIRALIKGKYTTEAGRDEGGAGTGGATLRSNHTNQEMGQGFDCRCLFQTQKHHHKTEQWYPVQYRFRIFALRRTRQHQQDSSCLISPPCSPPPSNAVVDCPANSWNAASHLFDTDLDIAVNRRPSWLRLS</sequence>
<protein>
    <submittedName>
        <fullName evidence="1">Uncharacterized protein</fullName>
    </submittedName>
</protein>
<keyword evidence="2" id="KW-1185">Reference proteome</keyword>
<proteinExistence type="predicted"/>
<dbReference type="EMBL" id="JANRMS010001167">
    <property type="protein sequence ID" value="KAJ3530474.1"/>
    <property type="molecule type" value="Genomic_DNA"/>
</dbReference>
<gene>
    <name evidence="1" type="ORF">NM208_g9314</name>
</gene>
<evidence type="ECO:0000313" key="2">
    <source>
        <dbReference type="Proteomes" id="UP001148629"/>
    </source>
</evidence>
<comment type="caution">
    <text evidence="1">The sequence shown here is derived from an EMBL/GenBank/DDBJ whole genome shotgun (WGS) entry which is preliminary data.</text>
</comment>
<reference evidence="1" key="1">
    <citation type="submission" date="2022-08" db="EMBL/GenBank/DDBJ databases">
        <title>Genome Sequence of Fusarium decemcellulare.</title>
        <authorList>
            <person name="Buettner E."/>
        </authorList>
    </citation>
    <scope>NUCLEOTIDE SEQUENCE</scope>
    <source>
        <strain evidence="1">Babe19</strain>
    </source>
</reference>
<name>A0ACC1S219_9HYPO</name>